<sequence>MTYPEEQITDPEAQMTDSQTSPVSSTTGPSPAPILEDVSQQMTISLTNRHELAVEFEMFTRTVMEL</sequence>
<reference evidence="2" key="1">
    <citation type="submission" date="2019-11" db="EMBL/GenBank/DDBJ databases">
        <title>The nuclear and mitochondrial genomes of Frieseomelitta varia - a highly eusocial stingless bee (Meliponini) with a permanently sterile worker caste.</title>
        <authorList>
            <person name="Freitas F.C.P."/>
            <person name="Lourenco A.P."/>
            <person name="Nunes F.M.F."/>
            <person name="Paschoal A.R."/>
            <person name="Abreu F.C.P."/>
            <person name="Barbin F.O."/>
            <person name="Bataglia L."/>
            <person name="Cardoso-Junior C.A.M."/>
            <person name="Cervoni M.S."/>
            <person name="Silva S.R."/>
            <person name="Dalarmi F."/>
            <person name="Del Lama M.A."/>
            <person name="Depintor T.S."/>
            <person name="Ferreira K.M."/>
            <person name="Goria P.S."/>
            <person name="Jaskot M.C."/>
            <person name="Lago D.C."/>
            <person name="Luna-Lucena D."/>
            <person name="Moda L.M."/>
            <person name="Nascimento L."/>
            <person name="Pedrino M."/>
            <person name="Rabico F.O."/>
            <person name="Sanches F.C."/>
            <person name="Santos D.E."/>
            <person name="Santos C.G."/>
            <person name="Vieira J."/>
            <person name="Lopes T.F."/>
            <person name="Barchuk A.R."/>
            <person name="Hartfelder K."/>
            <person name="Simoes Z.L.P."/>
            <person name="Bitondi M.M.G."/>
            <person name="Pinheiro D.G."/>
        </authorList>
    </citation>
    <scope>NUCLEOTIDE SEQUENCE</scope>
    <source>
        <strain evidence="2">USP_RPSP 00005682</strain>
        <tissue evidence="2">Whole individual</tissue>
    </source>
</reference>
<dbReference type="Proteomes" id="UP000655588">
    <property type="component" value="Unassembled WGS sequence"/>
</dbReference>
<gene>
    <name evidence="2" type="ORF">E2986_13476</name>
</gene>
<dbReference type="AlphaFoldDB" id="A0A833RZJ7"/>
<name>A0A833RZJ7_9HYME</name>
<accession>A0A833RZJ7</accession>
<evidence type="ECO:0000313" key="3">
    <source>
        <dbReference type="Proteomes" id="UP000655588"/>
    </source>
</evidence>
<organism evidence="2 3">
    <name type="scientific">Frieseomelitta varia</name>
    <dbReference type="NCBI Taxonomy" id="561572"/>
    <lineage>
        <taxon>Eukaryota</taxon>
        <taxon>Metazoa</taxon>
        <taxon>Ecdysozoa</taxon>
        <taxon>Arthropoda</taxon>
        <taxon>Hexapoda</taxon>
        <taxon>Insecta</taxon>
        <taxon>Pterygota</taxon>
        <taxon>Neoptera</taxon>
        <taxon>Endopterygota</taxon>
        <taxon>Hymenoptera</taxon>
        <taxon>Apocrita</taxon>
        <taxon>Aculeata</taxon>
        <taxon>Apoidea</taxon>
        <taxon>Anthophila</taxon>
        <taxon>Apidae</taxon>
        <taxon>Frieseomelitta</taxon>
    </lineage>
</organism>
<protein>
    <submittedName>
        <fullName evidence="2">Uncharacterized protein</fullName>
    </submittedName>
</protein>
<comment type="caution">
    <text evidence="2">The sequence shown here is derived from an EMBL/GenBank/DDBJ whole genome shotgun (WGS) entry which is preliminary data.</text>
</comment>
<evidence type="ECO:0000256" key="1">
    <source>
        <dbReference type="SAM" id="MobiDB-lite"/>
    </source>
</evidence>
<proteinExistence type="predicted"/>
<dbReference type="EMBL" id="WNWW01000714">
    <property type="protein sequence ID" value="KAF3422435.1"/>
    <property type="molecule type" value="Genomic_DNA"/>
</dbReference>
<feature type="region of interest" description="Disordered" evidence="1">
    <location>
        <begin position="1"/>
        <end position="34"/>
    </location>
</feature>
<keyword evidence="3" id="KW-1185">Reference proteome</keyword>
<feature type="compositionally biased region" description="Low complexity" evidence="1">
    <location>
        <begin position="18"/>
        <end position="29"/>
    </location>
</feature>
<evidence type="ECO:0000313" key="2">
    <source>
        <dbReference type="EMBL" id="KAF3422435.1"/>
    </source>
</evidence>